<comment type="subunit">
    <text evidence="4">Forms a cylinder of 14 subunits composed of two heptameric rings stacked back-to-back. Interacts with the co-chaperonin GroES.</text>
</comment>
<dbReference type="CDD" id="cd03344">
    <property type="entry name" value="GroEL"/>
    <property type="match status" value="1"/>
</dbReference>
<evidence type="ECO:0000256" key="3">
    <source>
        <dbReference type="RuleBase" id="RU000418"/>
    </source>
</evidence>
<dbReference type="Pfam" id="PF00118">
    <property type="entry name" value="Cpn60_TCP1"/>
    <property type="match status" value="1"/>
</dbReference>
<dbReference type="SUPFAM" id="SSF52029">
    <property type="entry name" value="GroEL apical domain-like"/>
    <property type="match status" value="1"/>
</dbReference>
<dbReference type="Gene3D" id="1.10.560.10">
    <property type="entry name" value="GroEL-like equatorial domain"/>
    <property type="match status" value="1"/>
</dbReference>
<sequence length="544" mass="57328">MAKKVFYDEDARRRVLGGAAVLYNAVKTTMGPKGRNVVVGKSYGGPSVTHDGVTVAKSIDIADVDDETLGFKVGAELIKQAANKMNDVAGDGTTTVTVLTYHILHEANKLIAAGHNPMLLRKGLERAAVEITKELTKLSEDIKGDKKRVAEVATISAGDEAIGALIADVMDKIGPNGIVTVEEGRGLELESEVVEGFTVQRGFISPYMVTDPKRMEAVYDKPAVVVTDKKVSSAQEFVPLLEMIAQSGKKDLVLIADDVDGEALSLLVLNRLKGSFNTLAIKAPSDKDVLYDIAALVGAKVITDDTGMAFDNVGSDVIGSARKVIATKDVTTIVEGAGSKSEVQARVDQIDVQVEETSSDYTRNNLLKRQAALTGEVAVIKVGGATETEIEEKKYRVDDAVAAVKAALAEGIVPGGGVTLVDLAGNYKYAGSKDASVAAGEKLLVNALEQPFRILLANSGLNADEWLPQVRKAKAGQGIDVNHPTELIDLKKSGVVDPVRVTKEALQNAASIAGTAMTMGALVVDVPEKEAPSTPDMGGMGGYM</sequence>
<dbReference type="RefSeq" id="WP_376753924.1">
    <property type="nucleotide sequence ID" value="NZ_CP124550.1"/>
</dbReference>
<protein>
    <recommendedName>
        <fullName evidence="4">60 kDa chaperonin</fullName>
    </recommendedName>
</protein>
<evidence type="ECO:0000313" key="6">
    <source>
        <dbReference type="Proteomes" id="UP001177295"/>
    </source>
</evidence>
<proteinExistence type="inferred from homology"/>
<dbReference type="NCBIfam" id="NF009487">
    <property type="entry name" value="PRK12849.1"/>
    <property type="match status" value="1"/>
</dbReference>
<dbReference type="InterPro" id="IPR001844">
    <property type="entry name" value="Cpn60/GroEL"/>
</dbReference>
<dbReference type="Proteomes" id="UP001177295">
    <property type="component" value="Chromosome"/>
</dbReference>
<evidence type="ECO:0000256" key="1">
    <source>
        <dbReference type="ARBA" id="ARBA00006607"/>
    </source>
</evidence>
<evidence type="ECO:0000313" key="5">
    <source>
        <dbReference type="EMBL" id="WIO46395.1"/>
    </source>
</evidence>
<dbReference type="InterPro" id="IPR027409">
    <property type="entry name" value="GroEL-like_apical_dom_sf"/>
</dbReference>
<dbReference type="InterPro" id="IPR002423">
    <property type="entry name" value="Cpn60/GroEL/TCP-1"/>
</dbReference>
<dbReference type="PRINTS" id="PR00298">
    <property type="entry name" value="CHAPERONIN60"/>
</dbReference>
<name>A0ABY8WVU0_9BACT</name>
<dbReference type="InterPro" id="IPR027410">
    <property type="entry name" value="TCP-1-like_intermed_sf"/>
</dbReference>
<accession>A0ABY8WVU0</accession>
<dbReference type="EMBL" id="CP124550">
    <property type="protein sequence ID" value="WIO46395.1"/>
    <property type="molecule type" value="Genomic_DNA"/>
</dbReference>
<dbReference type="InterPro" id="IPR027413">
    <property type="entry name" value="GROEL-like_equatorial_sf"/>
</dbReference>
<evidence type="ECO:0000256" key="4">
    <source>
        <dbReference type="RuleBase" id="RU000419"/>
    </source>
</evidence>
<dbReference type="Gene3D" id="3.30.260.10">
    <property type="entry name" value="TCP-1-like chaperonin intermediate domain"/>
    <property type="match status" value="1"/>
</dbReference>
<evidence type="ECO:0000256" key="2">
    <source>
        <dbReference type="ARBA" id="ARBA00023186"/>
    </source>
</evidence>
<dbReference type="NCBIfam" id="NF000592">
    <property type="entry name" value="PRK00013.1"/>
    <property type="match status" value="1"/>
</dbReference>
<gene>
    <name evidence="5" type="primary">groL</name>
    <name evidence="5" type="ORF">SEML1_0798</name>
</gene>
<comment type="function">
    <text evidence="4">Together with its co-chaperonin GroES, plays an essential role in assisting protein folding. The GroEL-GroES system forms a nano-cage that allows encapsulation of the non-native substrate proteins and provides a physical environment optimized to promote and accelerate protein folding.</text>
</comment>
<dbReference type="PANTHER" id="PTHR45633">
    <property type="entry name" value="60 KDA HEAT SHOCK PROTEIN, MITOCHONDRIAL"/>
    <property type="match status" value="1"/>
</dbReference>
<dbReference type="NCBIfam" id="NF009489">
    <property type="entry name" value="PRK12851.1"/>
    <property type="match status" value="1"/>
</dbReference>
<comment type="similarity">
    <text evidence="1 3">Belongs to the chaperonin (HSP60) family.</text>
</comment>
<organism evidence="5 6">
    <name type="scientific">Candidatus Southlakia epibionticum</name>
    <dbReference type="NCBI Taxonomy" id="3043284"/>
    <lineage>
        <taxon>Bacteria</taxon>
        <taxon>Candidatus Saccharimonadota</taxon>
        <taxon>Candidatus Saccharimonadia</taxon>
        <taxon>Candidatus Saccharimonadales</taxon>
        <taxon>Candidatus Saccharimonadaceae</taxon>
        <taxon>Candidatus Southlakia</taxon>
    </lineage>
</organism>
<dbReference type="NCBIfam" id="NF009488">
    <property type="entry name" value="PRK12850.1"/>
    <property type="match status" value="1"/>
</dbReference>
<dbReference type="SUPFAM" id="SSF48592">
    <property type="entry name" value="GroEL equatorial domain-like"/>
    <property type="match status" value="2"/>
</dbReference>
<dbReference type="Gene3D" id="3.50.7.10">
    <property type="entry name" value="GroEL"/>
    <property type="match status" value="1"/>
</dbReference>
<keyword evidence="6" id="KW-1185">Reference proteome</keyword>
<keyword evidence="2" id="KW-0143">Chaperone</keyword>
<reference evidence="5 6" key="1">
    <citation type="journal article" date="2023" name="Cell">
        <title>Genetic manipulation of Patescibacteria provides mechanistic insights into microbial dark matter and the epibiotic lifestyle.</title>
        <authorList>
            <person name="Wang Y."/>
            <person name="Gallagher L.A."/>
            <person name="Andrade P.A."/>
            <person name="Liu A."/>
            <person name="Humphreys I.R."/>
            <person name="Turkarslan S."/>
            <person name="Cutler K.J."/>
            <person name="Arrieta-Ortiz M.L."/>
            <person name="Li Y."/>
            <person name="Radey M.C."/>
            <person name="McLean J.S."/>
            <person name="Cong Q."/>
            <person name="Baker D."/>
            <person name="Baliga N.S."/>
            <person name="Peterson S.B."/>
            <person name="Mougous J.D."/>
        </authorList>
    </citation>
    <scope>NUCLEOTIDE SEQUENCE [LARGE SCALE GENOMIC DNA]</scope>
    <source>
        <strain evidence="5 6">ML1</strain>
    </source>
</reference>